<dbReference type="InterPro" id="IPR050216">
    <property type="entry name" value="LRR_domain-containing"/>
</dbReference>
<evidence type="ECO:0000313" key="8">
    <source>
        <dbReference type="Proteomes" id="UP000838412"/>
    </source>
</evidence>
<dbReference type="GO" id="GO:0005737">
    <property type="term" value="C:cytoplasm"/>
    <property type="evidence" value="ECO:0007669"/>
    <property type="project" value="TreeGrafter"/>
</dbReference>
<dbReference type="InterPro" id="IPR032675">
    <property type="entry name" value="LRR_dom_sf"/>
</dbReference>
<keyword evidence="8" id="KW-1185">Reference proteome</keyword>
<keyword evidence="2" id="KW-0677">Repeat</keyword>
<evidence type="ECO:0000256" key="1">
    <source>
        <dbReference type="ARBA" id="ARBA00022614"/>
    </source>
</evidence>
<name>A0A8J9Z422_BRALA</name>
<dbReference type="SUPFAM" id="SSF52058">
    <property type="entry name" value="L domain-like"/>
    <property type="match status" value="1"/>
</dbReference>
<proteinExistence type="predicted"/>
<dbReference type="PANTHER" id="PTHR48051:SF54">
    <property type="entry name" value="LEUCINE-RICH REPEAT-CONTAINING PROTEIN"/>
    <property type="match status" value="1"/>
</dbReference>
<dbReference type="PROSITE" id="PS51450">
    <property type="entry name" value="LRR"/>
    <property type="match status" value="1"/>
</dbReference>
<evidence type="ECO:0000256" key="5">
    <source>
        <dbReference type="ARBA" id="ARBA00029998"/>
    </source>
</evidence>
<dbReference type="OrthoDB" id="1060944at2759"/>
<dbReference type="PANTHER" id="PTHR48051">
    <property type="match status" value="1"/>
</dbReference>
<protein>
    <recommendedName>
        <fullName evidence="3">Leucine-rich repeat protein SHOC-2</fullName>
    </recommendedName>
    <alternativeName>
        <fullName evidence="6">Protein soc-2 homolog</fullName>
    </alternativeName>
    <alternativeName>
        <fullName evidence="4 5">protein Sur-8 homolog</fullName>
    </alternativeName>
</protein>
<reference evidence="7" key="1">
    <citation type="submission" date="2022-01" db="EMBL/GenBank/DDBJ databases">
        <authorList>
            <person name="Braso-Vives M."/>
        </authorList>
    </citation>
    <scope>NUCLEOTIDE SEQUENCE</scope>
</reference>
<dbReference type="EMBL" id="OV696700">
    <property type="protein sequence ID" value="CAH1247262.1"/>
    <property type="molecule type" value="Genomic_DNA"/>
</dbReference>
<dbReference type="InterPro" id="IPR003591">
    <property type="entry name" value="Leu-rich_rpt_typical-subtyp"/>
</dbReference>
<organism evidence="7 8">
    <name type="scientific">Branchiostoma lanceolatum</name>
    <name type="common">Common lancelet</name>
    <name type="synonym">Amphioxus lanceolatum</name>
    <dbReference type="NCBI Taxonomy" id="7740"/>
    <lineage>
        <taxon>Eukaryota</taxon>
        <taxon>Metazoa</taxon>
        <taxon>Chordata</taxon>
        <taxon>Cephalochordata</taxon>
        <taxon>Leptocardii</taxon>
        <taxon>Amphioxiformes</taxon>
        <taxon>Branchiostomatidae</taxon>
        <taxon>Branchiostoma</taxon>
    </lineage>
</organism>
<gene>
    <name evidence="7" type="primary">LRRC20</name>
    <name evidence="7" type="ORF">BLAG_LOCUS8985</name>
</gene>
<sequence>MAGASVTRVVRRCEEAKADGRLDLSSCELTSFPVAVYQLLRNTEVLSCSLNNNLLKVLPKSICAKFPHLQELQLSGNQLTSLPAELQQLRELRRLDVSHNRFSIFPEAVFQLPALATLNASSNAIVAVDAERFSGMEALADVDLQQNPLAEAVHSAAGGLSRPSVRLSPWQEHFQDME</sequence>
<keyword evidence="1" id="KW-0433">Leucine-rich repeat</keyword>
<evidence type="ECO:0000256" key="2">
    <source>
        <dbReference type="ARBA" id="ARBA00022737"/>
    </source>
</evidence>
<evidence type="ECO:0000313" key="7">
    <source>
        <dbReference type="EMBL" id="CAH1247262.1"/>
    </source>
</evidence>
<evidence type="ECO:0000256" key="6">
    <source>
        <dbReference type="ARBA" id="ARBA00032455"/>
    </source>
</evidence>
<dbReference type="InterPro" id="IPR001611">
    <property type="entry name" value="Leu-rich_rpt"/>
</dbReference>
<dbReference type="Gene3D" id="3.80.10.10">
    <property type="entry name" value="Ribonuclease Inhibitor"/>
    <property type="match status" value="1"/>
</dbReference>
<dbReference type="Proteomes" id="UP000838412">
    <property type="component" value="Chromosome 15"/>
</dbReference>
<dbReference type="SMART" id="SM00364">
    <property type="entry name" value="LRR_BAC"/>
    <property type="match status" value="2"/>
</dbReference>
<dbReference type="SMART" id="SM00369">
    <property type="entry name" value="LRR_TYP"/>
    <property type="match status" value="3"/>
</dbReference>
<accession>A0A8J9Z422</accession>
<evidence type="ECO:0000256" key="4">
    <source>
        <dbReference type="ARBA" id="ARBA00029588"/>
    </source>
</evidence>
<dbReference type="AlphaFoldDB" id="A0A8J9Z422"/>
<evidence type="ECO:0000256" key="3">
    <source>
        <dbReference type="ARBA" id="ARBA00023907"/>
    </source>
</evidence>
<dbReference type="Pfam" id="PF13855">
    <property type="entry name" value="LRR_8"/>
    <property type="match status" value="1"/>
</dbReference>